<gene>
    <name evidence="2" type="ordered locus">Cyagr_0317</name>
</gene>
<dbReference type="KEGG" id="cgc:Cyagr_0317"/>
<dbReference type="AlphaFoldDB" id="K9P2A9"/>
<keyword evidence="1" id="KW-1133">Transmembrane helix</keyword>
<feature type="transmembrane region" description="Helical" evidence="1">
    <location>
        <begin position="37"/>
        <end position="59"/>
    </location>
</feature>
<organism evidence="2 3">
    <name type="scientific">Cyanobium gracile (strain ATCC 27147 / PCC 6307)</name>
    <dbReference type="NCBI Taxonomy" id="292564"/>
    <lineage>
        <taxon>Bacteria</taxon>
        <taxon>Bacillati</taxon>
        <taxon>Cyanobacteriota</taxon>
        <taxon>Cyanophyceae</taxon>
        <taxon>Synechococcales</taxon>
        <taxon>Prochlorococcaceae</taxon>
        <taxon>Cyanobium</taxon>
    </lineage>
</organism>
<evidence type="ECO:0000313" key="3">
    <source>
        <dbReference type="Proteomes" id="UP000010388"/>
    </source>
</evidence>
<evidence type="ECO:0000256" key="1">
    <source>
        <dbReference type="SAM" id="Phobius"/>
    </source>
</evidence>
<protein>
    <submittedName>
        <fullName evidence="2">Uncharacterized protein</fullName>
    </submittedName>
</protein>
<accession>K9P2A9</accession>
<keyword evidence="1" id="KW-0472">Membrane</keyword>
<reference evidence="3" key="1">
    <citation type="journal article" date="2013" name="Proc. Natl. Acad. Sci. U.S.A.">
        <title>Improving the coverage of the cyanobacterial phylum using diversity-driven genome sequencing.</title>
        <authorList>
            <person name="Shih P.M."/>
            <person name="Wu D."/>
            <person name="Latifi A."/>
            <person name="Axen S.D."/>
            <person name="Fewer D.P."/>
            <person name="Talla E."/>
            <person name="Calteau A."/>
            <person name="Cai F."/>
            <person name="Tandeau de Marsac N."/>
            <person name="Rippka R."/>
            <person name="Herdman M."/>
            <person name="Sivonen K."/>
            <person name="Coursin T."/>
            <person name="Laurent T."/>
            <person name="Goodwin L."/>
            <person name="Nolan M."/>
            <person name="Davenport K.W."/>
            <person name="Han C.S."/>
            <person name="Rubin E.M."/>
            <person name="Eisen J.A."/>
            <person name="Woyke T."/>
            <person name="Gugger M."/>
            <person name="Kerfeld C.A."/>
        </authorList>
    </citation>
    <scope>NUCLEOTIDE SEQUENCE [LARGE SCALE GENOMIC DNA]</scope>
    <source>
        <strain evidence="3">ATCC 27147 / PCC 6307</strain>
    </source>
</reference>
<keyword evidence="1" id="KW-0812">Transmembrane</keyword>
<dbReference type="STRING" id="292564.Cyagr_0317"/>
<dbReference type="EMBL" id="CP003495">
    <property type="protein sequence ID" value="AFY27512.1"/>
    <property type="molecule type" value="Genomic_DNA"/>
</dbReference>
<proteinExistence type="predicted"/>
<evidence type="ECO:0000313" key="2">
    <source>
        <dbReference type="EMBL" id="AFY27512.1"/>
    </source>
</evidence>
<dbReference type="Proteomes" id="UP000010388">
    <property type="component" value="Chromosome"/>
</dbReference>
<dbReference type="eggNOG" id="ENOG50321WM">
    <property type="taxonomic scope" value="Bacteria"/>
</dbReference>
<name>K9P2A9_CYAGP</name>
<dbReference type="HOGENOM" id="CLU_2507111_0_0_3"/>
<sequence length="85" mass="8534">MKPGEGVRPGNGISAILSAVALLRAMQAPLDSEPDLVPLICGSLSGLLLAGLLLASGLVRIGLGVPLLVGNGEPHDATRTMASRP</sequence>